<keyword evidence="49" id="KW-1185">Reference proteome</keyword>
<evidence type="ECO:0000313" key="17">
    <source>
        <dbReference type="EMBL" id="KKH57389.1"/>
    </source>
</evidence>
<dbReference type="EMBL" id="CP029709">
    <property type="protein sequence ID" value="QCR15770.1"/>
    <property type="molecule type" value="Genomic_DNA"/>
</dbReference>
<dbReference type="EMBL" id="JJQD01000006">
    <property type="protein sequence ID" value="KKH33228.1"/>
    <property type="molecule type" value="Genomic_DNA"/>
</dbReference>
<dbReference type="EMBL" id="JJQW01000065">
    <property type="protein sequence ID" value="KKH88211.1"/>
    <property type="molecule type" value="Genomic_DNA"/>
</dbReference>
<evidence type="ECO:0000313" key="49">
    <source>
        <dbReference type="Proteomes" id="UP000034578"/>
    </source>
</evidence>
<evidence type="ECO:0000313" key="46">
    <source>
        <dbReference type="Proteomes" id="UP000034468"/>
    </source>
</evidence>
<dbReference type="Proteomes" id="UP000033814">
    <property type="component" value="Unassembled WGS sequence"/>
</dbReference>
<evidence type="ECO:0000313" key="32">
    <source>
        <dbReference type="Proteomes" id="UP000033814"/>
    </source>
</evidence>
<dbReference type="EMBL" id="JJQP01000316">
    <property type="protein sequence ID" value="KKH60443.1"/>
    <property type="molecule type" value="Genomic_DNA"/>
</dbReference>
<evidence type="ECO:0000313" key="13">
    <source>
        <dbReference type="EMBL" id="KKG98021.1"/>
    </source>
</evidence>
<dbReference type="EMBL" id="JJRA01000075">
    <property type="protein sequence ID" value="KKI03840.1"/>
    <property type="molecule type" value="Genomic_DNA"/>
</dbReference>
<dbReference type="EMBL" id="JJPI01000071">
    <property type="protein sequence ID" value="KKG54534.1"/>
    <property type="molecule type" value="Genomic_DNA"/>
</dbReference>
<evidence type="ECO:0000313" key="18">
    <source>
        <dbReference type="EMBL" id="KKH60443.1"/>
    </source>
</evidence>
<evidence type="ECO:0000313" key="26">
    <source>
        <dbReference type="EMBL" id="KKH88211.1"/>
    </source>
</evidence>
<evidence type="ECO:0000313" key="21">
    <source>
        <dbReference type="EMBL" id="KKH74317.1"/>
    </source>
</evidence>
<evidence type="ECO:0000313" key="20">
    <source>
        <dbReference type="EMBL" id="KKH70270.1"/>
    </source>
</evidence>
<evidence type="ECO:0000313" key="9">
    <source>
        <dbReference type="EMBL" id="KKG71682.1"/>
    </source>
</evidence>
<evidence type="ECO:0000313" key="50">
    <source>
        <dbReference type="Proteomes" id="UP000034597"/>
    </source>
</evidence>
<evidence type="ECO:0000313" key="23">
    <source>
        <dbReference type="EMBL" id="KKH80487.1"/>
    </source>
</evidence>
<dbReference type="Proteomes" id="UP000034298">
    <property type="component" value="Unassembled WGS sequence"/>
</dbReference>
<accession>A0A0F8PCL4</accession>
<dbReference type="EMBL" id="JJQR01000085">
    <property type="protein sequence ID" value="KKH74756.1"/>
    <property type="molecule type" value="Genomic_DNA"/>
</dbReference>
<evidence type="ECO:0000313" key="33">
    <source>
        <dbReference type="Proteomes" id="UP000033835"/>
    </source>
</evidence>
<evidence type="ECO:0000313" key="56">
    <source>
        <dbReference type="Proteomes" id="UP000034842"/>
    </source>
</evidence>
<dbReference type="EMBL" id="JJQV01000134">
    <property type="protein sequence ID" value="KKH80487.1"/>
    <property type="molecule type" value="Genomic_DNA"/>
</dbReference>
<evidence type="ECO:0000313" key="22">
    <source>
        <dbReference type="EMBL" id="KKH74756.1"/>
    </source>
</evidence>
<dbReference type="Proteomes" id="UP000034547">
    <property type="component" value="Unassembled WGS sequence"/>
</dbReference>
<dbReference type="Proteomes" id="UP000034232">
    <property type="component" value="Unassembled WGS sequence"/>
</dbReference>
<dbReference type="PATRIC" id="fig|2209.42.peg.981"/>
<evidence type="ECO:0000313" key="47">
    <source>
        <dbReference type="Proteomes" id="UP000034547"/>
    </source>
</evidence>
<evidence type="ECO:0000313" key="7">
    <source>
        <dbReference type="EMBL" id="KKG62916.1"/>
    </source>
</evidence>
<evidence type="ECO:0000313" key="52">
    <source>
        <dbReference type="Proteomes" id="UP000034668"/>
    </source>
</evidence>
<evidence type="ECO:0000313" key="14">
    <source>
        <dbReference type="EMBL" id="KKH33228.1"/>
    </source>
</evidence>
<evidence type="ECO:0000313" key="53">
    <source>
        <dbReference type="Proteomes" id="UP000034692"/>
    </source>
</evidence>
<dbReference type="Proteomes" id="UP000033885">
    <property type="component" value="Unassembled WGS sequence"/>
</dbReference>
<evidence type="ECO:0000313" key="48">
    <source>
        <dbReference type="Proteomes" id="UP000034566"/>
    </source>
</evidence>
<dbReference type="Proteomes" id="UP000034021">
    <property type="component" value="Unassembled WGS sequence"/>
</dbReference>
<evidence type="ECO:0000313" key="43">
    <source>
        <dbReference type="Proteomes" id="UP000034298"/>
    </source>
</evidence>
<dbReference type="EMBL" id="JJQU01000198">
    <property type="protein sequence ID" value="KKH82144.1"/>
    <property type="molecule type" value="Genomic_DNA"/>
</dbReference>
<dbReference type="Proteomes" id="UP000034657">
    <property type="component" value="Unassembled WGS sequence"/>
</dbReference>
<evidence type="ECO:0000313" key="40">
    <source>
        <dbReference type="Proteomes" id="UP000034188"/>
    </source>
</evidence>
<evidence type="ECO:0000313" key="60">
    <source>
        <dbReference type="Proteomes" id="UP000300067"/>
    </source>
</evidence>
<evidence type="ECO:0000313" key="44">
    <source>
        <dbReference type="Proteomes" id="UP000034399"/>
    </source>
</evidence>
<evidence type="ECO:0000313" key="2">
    <source>
        <dbReference type="EMBL" id="KKG01383.1"/>
    </source>
</evidence>
<name>A0A0F8PCL4_METMZ</name>
<reference evidence="32 33" key="1">
    <citation type="journal article" date="2015" name="ISME J.">
        <title>Genomic and phenotypic differentiation among Methanosarcina mazei populations from Columbia River sediment.</title>
        <authorList>
            <person name="Youngblut N.D."/>
            <person name="Wirth J.S."/>
            <person name="Henriksen J.R."/>
            <person name="Smith M."/>
            <person name="Simon H."/>
            <person name="Metcalf W.W."/>
            <person name="Whitaker R.J."/>
        </authorList>
    </citation>
    <scope>NUCLEOTIDE SEQUENCE [LARGE SCALE GENOMIC DNA]</scope>
    <source>
        <strain evidence="14 41">1.F.A.2.8</strain>
        <strain evidence="16 54">1.H.A.1A.1</strain>
        <strain evidence="15 36">1.H.A.1A.3</strain>
        <strain evidence="17 42">1.H.A.2.3</strain>
        <strain evidence="19 53">1.H.A.2.7</strain>
        <strain evidence="18">1.H.A.2.8</strain>
        <strain evidence="20 35">1.H.M.0.1</strain>
        <strain evidence="22 58">1.H.M.1A.1</strain>
        <strain evidence="21 37">1.H.M.1A.2</strain>
        <strain evidence="25 56">1.H.M.1A.3</strain>
        <strain evidence="24 39">1.H.M.2.1</strain>
        <strain evidence="23 32">1.H.M.2.2</strain>
        <strain evidence="26 59">1.H.M.2.3</strain>
        <strain evidence="27 52">1.H.M.2.4</strain>
        <strain evidence="28 57">1.H.T.2.1</strain>
        <strain evidence="29 34">1.H.T.2.3</strain>
        <strain evidence="30 47">1.H.T.2.5</strain>
        <strain evidence="3 38">2.F.A.2.3</strain>
        <strain evidence="1 49">2.F.A.2.4</strain>
        <strain evidence="2 50">2.F.T.0.2</strain>
        <strain evidence="5 44">3.F.A.1A.1</strain>
        <strain evidence="4 43">3.F.A.1B.1</strain>
        <strain evidence="6 40">3.F.T.1A.1</strain>
        <strain evidence="7 48">3.F.T.1A.4</strain>
        <strain evidence="8 45">3.F.T.2.1</strain>
        <strain evidence="9">3.H.A.1A.1</strain>
        <strain evidence="10 55">3.H.A.2.4</strain>
        <strain evidence="11 51">3.H.M.1A.1</strain>
        <strain evidence="12 46">3.H.M.1B.1</strain>
        <strain evidence="13 33">3.H.M.1B.2</strain>
    </source>
</reference>
<evidence type="ECO:0000313" key="34">
    <source>
        <dbReference type="Proteomes" id="UP000033885"/>
    </source>
</evidence>
<evidence type="ECO:0000313" key="54">
    <source>
        <dbReference type="Proteomes" id="UP000034758"/>
    </source>
</evidence>
<dbReference type="EMBL" id="JJPL01000024">
    <property type="protein sequence ID" value="KKG67678.1"/>
    <property type="molecule type" value="Genomic_DNA"/>
</dbReference>
<dbReference type="Proteomes" id="UP000034842">
    <property type="component" value="Unassembled WGS sequence"/>
</dbReference>
<dbReference type="EMBL" id="JJOS01000126">
    <property type="protein sequence ID" value="KKF98620.1"/>
    <property type="molecule type" value="Genomic_DNA"/>
</dbReference>
<dbReference type="EMBL" id="JJPM01000233">
    <property type="protein sequence ID" value="KKG71682.1"/>
    <property type="molecule type" value="Genomic_DNA"/>
</dbReference>
<evidence type="ECO:0000313" key="15">
    <source>
        <dbReference type="EMBL" id="KKH34282.1"/>
    </source>
</evidence>
<dbReference type="EMBL" id="JJQX01000200">
    <property type="protein sequence ID" value="KKH90636.1"/>
    <property type="molecule type" value="Genomic_DNA"/>
</dbReference>
<dbReference type="Proteomes" id="UP000034668">
    <property type="component" value="Unassembled WGS sequence"/>
</dbReference>
<evidence type="ECO:0000313" key="42">
    <source>
        <dbReference type="Proteomes" id="UP000034232"/>
    </source>
</evidence>
<dbReference type="Proteomes" id="UP000034937">
    <property type="component" value="Unassembled WGS sequence"/>
</dbReference>
<dbReference type="Proteomes" id="UP000034152">
    <property type="component" value="Unassembled WGS sequence"/>
</dbReference>
<evidence type="ECO:0000313" key="6">
    <source>
        <dbReference type="EMBL" id="KKG54534.1"/>
    </source>
</evidence>
<dbReference type="EMBL" id="JJQS01000085">
    <property type="protein sequence ID" value="KKH74317.1"/>
    <property type="molecule type" value="Genomic_DNA"/>
</dbReference>
<proteinExistence type="predicted"/>
<dbReference type="Proteomes" id="UP000034578">
    <property type="component" value="Unassembled WGS sequence"/>
</dbReference>
<evidence type="ECO:0000313" key="27">
    <source>
        <dbReference type="EMBL" id="KKH90636.1"/>
    </source>
</evidence>
<evidence type="ECO:0000313" key="51">
    <source>
        <dbReference type="Proteomes" id="UP000034657"/>
    </source>
</evidence>
<evidence type="ECO:0000313" key="28">
    <source>
        <dbReference type="EMBL" id="KKH93977.1"/>
    </source>
</evidence>
<dbReference type="Proteomes" id="UP000033835">
    <property type="component" value="Unassembled WGS sequence"/>
</dbReference>
<evidence type="ECO:0000313" key="16">
    <source>
        <dbReference type="EMBL" id="KKH39103.1"/>
    </source>
</evidence>
<evidence type="ECO:0000313" key="55">
    <source>
        <dbReference type="Proteomes" id="UP000034817"/>
    </source>
</evidence>
<dbReference type="Proteomes" id="UP000034872">
    <property type="component" value="Unassembled WGS sequence"/>
</dbReference>
<dbReference type="Proteomes" id="UP000034399">
    <property type="component" value="Unassembled WGS sequence"/>
</dbReference>
<dbReference type="EMBL" id="JJPV01000090">
    <property type="protein sequence ID" value="KKG98021.1"/>
    <property type="molecule type" value="Genomic_DNA"/>
</dbReference>
<evidence type="ECO:0000313" key="59">
    <source>
        <dbReference type="Proteomes" id="UP000034937"/>
    </source>
</evidence>
<evidence type="ECO:0000313" key="5">
    <source>
        <dbReference type="EMBL" id="KKG36685.1"/>
    </source>
</evidence>
<dbReference type="EMBL" id="JJPA01000042">
    <property type="protein sequence ID" value="KKG36685.1"/>
    <property type="molecule type" value="Genomic_DNA"/>
</dbReference>
<evidence type="ECO:0000313" key="39">
    <source>
        <dbReference type="Proteomes" id="UP000034152"/>
    </source>
</evidence>
<dbReference type="EMBL" id="JJQZ01000123">
    <property type="protein sequence ID" value="KKH93977.1"/>
    <property type="molecule type" value="Genomic_DNA"/>
</dbReference>
<dbReference type="Proteomes" id="UP000034188">
    <property type="component" value="Unassembled WGS sequence"/>
</dbReference>
<dbReference type="EMBL" id="JJRB01000021">
    <property type="protein sequence ID" value="KKI05972.1"/>
    <property type="molecule type" value="Genomic_DNA"/>
</dbReference>
<evidence type="ECO:0000313" key="3">
    <source>
        <dbReference type="EMBL" id="KKG08018.1"/>
    </source>
</evidence>
<evidence type="ECO:0000313" key="58">
    <source>
        <dbReference type="Proteomes" id="UP000034925"/>
    </source>
</evidence>
<dbReference type="EMBL" id="JJPT01000105">
    <property type="protein sequence ID" value="KKG90066.1"/>
    <property type="molecule type" value="Genomic_DNA"/>
</dbReference>
<evidence type="ECO:0000313" key="8">
    <source>
        <dbReference type="EMBL" id="KKG67678.1"/>
    </source>
</evidence>
<dbReference type="EMBL" id="JJPP01000049">
    <property type="protein sequence ID" value="KKG81174.1"/>
    <property type="molecule type" value="Genomic_DNA"/>
</dbReference>
<evidence type="ECO:0000313" key="37">
    <source>
        <dbReference type="Proteomes" id="UP000034040"/>
    </source>
</evidence>
<dbReference type="EMBL" id="JJPK01000046">
    <property type="protein sequence ID" value="KKG62916.1"/>
    <property type="molecule type" value="Genomic_DNA"/>
</dbReference>
<dbReference type="EMBL" id="JJQG01000076">
    <property type="protein sequence ID" value="KKH39103.1"/>
    <property type="molecule type" value="Genomic_DNA"/>
</dbReference>
<evidence type="ECO:0000313" key="38">
    <source>
        <dbReference type="Proteomes" id="UP000034142"/>
    </source>
</evidence>
<evidence type="ECO:0000313" key="11">
    <source>
        <dbReference type="EMBL" id="KKG90066.1"/>
    </source>
</evidence>
<evidence type="ECO:0000313" key="35">
    <source>
        <dbReference type="Proteomes" id="UP000033933"/>
    </source>
</evidence>
<evidence type="ECO:0000313" key="29">
    <source>
        <dbReference type="EMBL" id="KKI03840.1"/>
    </source>
</evidence>
<dbReference type="Proteomes" id="UP000034424">
    <property type="component" value="Unassembled WGS sequence"/>
</dbReference>
<dbReference type="AlphaFoldDB" id="A0A0F8PCL4"/>
<evidence type="ECO:0000313" key="45">
    <source>
        <dbReference type="Proteomes" id="UP000034424"/>
    </source>
</evidence>
<dbReference type="EMBL" id="JJQT01000012">
    <property type="protein sequence ID" value="KKH83224.1"/>
    <property type="molecule type" value="Genomic_DNA"/>
</dbReference>
<evidence type="ECO:0000313" key="24">
    <source>
        <dbReference type="EMBL" id="KKH82144.1"/>
    </source>
</evidence>
<evidence type="ECO:0000313" key="12">
    <source>
        <dbReference type="EMBL" id="KKG93955.1"/>
    </source>
</evidence>
<dbReference type="Proteomes" id="UP000034142">
    <property type="component" value="Unassembled WGS sequence"/>
</dbReference>
<dbReference type="Proteomes" id="UP000034817">
    <property type="component" value="Unassembled WGS sequence"/>
</dbReference>
<dbReference type="EMBL" id="JJPU01000160">
    <property type="protein sequence ID" value="KKG93955.1"/>
    <property type="molecule type" value="Genomic_DNA"/>
</dbReference>
<sequence>MYLESEIPHEEKESLNLKKLGKVPLLKLQKSRVFRFRFSYLYLNNRIRGRFKQTAGRKNMFQMNCLEKRFFILYSAVQFWKDPTKTESGF</sequence>
<dbReference type="Proteomes" id="UP000300067">
    <property type="component" value="Chromosome"/>
</dbReference>
<dbReference type="EMBL" id="JJPC01000137">
    <property type="protein sequence ID" value="KKG31648.1"/>
    <property type="molecule type" value="Genomic_DNA"/>
</dbReference>
<dbReference type="Proteomes" id="UP000034597">
    <property type="component" value="Unassembled WGS sequence"/>
</dbReference>
<dbReference type="EMBL" id="JJQQ01000003">
    <property type="protein sequence ID" value="KKH70270.1"/>
    <property type="molecule type" value="Genomic_DNA"/>
</dbReference>
<evidence type="ECO:0000313" key="1">
    <source>
        <dbReference type="EMBL" id="KKF98620.1"/>
    </source>
</evidence>
<dbReference type="Proteomes" id="UP000033933">
    <property type="component" value="Unassembled WGS sequence"/>
</dbReference>
<evidence type="ECO:0000313" key="25">
    <source>
        <dbReference type="EMBL" id="KKH83224.1"/>
    </source>
</evidence>
<dbReference type="EMBL" id="JJQM01000040">
    <property type="protein sequence ID" value="KKH57389.1"/>
    <property type="molecule type" value="Genomic_DNA"/>
</dbReference>
<dbReference type="Proteomes" id="UP000034758">
    <property type="component" value="Unassembled WGS sequence"/>
</dbReference>
<evidence type="ECO:0000313" key="19">
    <source>
        <dbReference type="EMBL" id="KKH64846.1"/>
    </source>
</evidence>
<organism evidence="18">
    <name type="scientific">Methanosarcina mazei</name>
    <name type="common">Methanosarcina frisia</name>
    <dbReference type="NCBI Taxonomy" id="2209"/>
    <lineage>
        <taxon>Archaea</taxon>
        <taxon>Methanobacteriati</taxon>
        <taxon>Methanobacteriota</taxon>
        <taxon>Stenosarchaea group</taxon>
        <taxon>Methanomicrobia</taxon>
        <taxon>Methanosarcinales</taxon>
        <taxon>Methanosarcinaceae</taxon>
        <taxon>Methanosarcina</taxon>
    </lineage>
</organism>
<protein>
    <submittedName>
        <fullName evidence="18">Uncharacterized protein</fullName>
    </submittedName>
</protein>
<dbReference type="Proteomes" id="UP000034692">
    <property type="component" value="Unassembled WGS sequence"/>
</dbReference>
<evidence type="ECO:0000313" key="4">
    <source>
        <dbReference type="EMBL" id="KKG31648.1"/>
    </source>
</evidence>
<dbReference type="EMBL" id="JJQH01000197">
    <property type="protein sequence ID" value="KKH34282.1"/>
    <property type="molecule type" value="Genomic_DNA"/>
</dbReference>
<evidence type="ECO:0000313" key="30">
    <source>
        <dbReference type="EMBL" id="KKI05972.1"/>
    </source>
</evidence>
<evidence type="ECO:0000313" key="57">
    <source>
        <dbReference type="Proteomes" id="UP000034872"/>
    </source>
</evidence>
<dbReference type="Proteomes" id="UP000034468">
    <property type="component" value="Unassembled WGS sequence"/>
</dbReference>
<dbReference type="EMBL" id="JJQO01000155">
    <property type="protein sequence ID" value="KKH64846.1"/>
    <property type="molecule type" value="Genomic_DNA"/>
</dbReference>
<dbReference type="Proteomes" id="UP000034040">
    <property type="component" value="Unassembled WGS sequence"/>
</dbReference>
<dbReference type="Proteomes" id="UP000034566">
    <property type="component" value="Unassembled WGS sequence"/>
</dbReference>
<dbReference type="EMBL" id="JJOT01000080">
    <property type="protein sequence ID" value="KKG01383.1"/>
    <property type="molecule type" value="Genomic_DNA"/>
</dbReference>
<dbReference type="Proteomes" id="UP000034925">
    <property type="component" value="Unassembled WGS sequence"/>
</dbReference>
<gene>
    <name evidence="31" type="ORF">DKM28_06640</name>
    <name evidence="4" type="ORF">DU30_15510</name>
    <name evidence="3" type="ORF">DU31_19970</name>
    <name evidence="6" type="ORF">DU33_04440</name>
    <name evidence="2" type="ORF">DU40_09440</name>
    <name evidence="9" type="ORF">DU43_03475</name>
    <name evidence="7" type="ORF">DU45_17205</name>
    <name evidence="1" type="ORF">DU47_05255</name>
    <name evidence="15" type="ORF">DU50_02280</name>
    <name evidence="5" type="ORF">DU52_19250</name>
    <name evidence="16" type="ORF">DU54_06705</name>
    <name evidence="10" type="ORF">DU55_17135</name>
    <name evidence="14" type="ORF">DU58_02150</name>
    <name evidence="12" type="ORF">DU66_12250</name>
    <name evidence="8" type="ORF">DU67_17705</name>
    <name evidence="13" type="ORF">DU68_01730</name>
    <name evidence="11" type="ORF">DU69_00855</name>
    <name evidence="18" type="ORF">DU73_16495</name>
    <name evidence="19" type="ORF">DU75_19105</name>
    <name evidence="17" type="ORF">DU76_07045</name>
    <name evidence="21" type="ORF">DU77_03305</name>
    <name evidence="25" type="ORF">DU78_17260</name>
    <name evidence="27" type="ORF">DU79_15330</name>
    <name evidence="24" type="ORF">DU80_01460</name>
    <name evidence="29" type="ORF">DU81_02785</name>
    <name evidence="23" type="ORF">DU82_18065</name>
    <name evidence="30" type="ORF">DU83_00655</name>
    <name evidence="28" type="ORF">DU84_03340</name>
    <name evidence="22" type="ORF">DU86_04205</name>
    <name evidence="20" type="ORF">DU87_14490</name>
    <name evidence="26" type="ORF">DU88_02460</name>
</gene>
<evidence type="ECO:0000313" key="36">
    <source>
        <dbReference type="Proteomes" id="UP000034021"/>
    </source>
</evidence>
<reference evidence="31 60" key="2">
    <citation type="submission" date="2018-05" db="EMBL/GenBank/DDBJ databases">
        <title>Methanosarcina gilichinskyana sp. nov., a novel methanogenic archaeon isolated from Holocene permafrost, North East Russia.</title>
        <authorList>
            <person name="Oshurkova V."/>
            <person name="Meer M."/>
            <person name="Bochkareva O."/>
            <person name="Shcherbakova V."/>
        </authorList>
    </citation>
    <scope>NUCLEOTIDE SEQUENCE [LARGE SCALE GENOMIC DNA]</scope>
    <source>
        <strain evidence="31 60">JL01</strain>
    </source>
</reference>
<dbReference type="EMBL" id="JJOR01000021">
    <property type="protein sequence ID" value="KKG08018.1"/>
    <property type="molecule type" value="Genomic_DNA"/>
</dbReference>
<evidence type="ECO:0000313" key="31">
    <source>
        <dbReference type="EMBL" id="QCR15770.1"/>
    </source>
</evidence>
<evidence type="ECO:0000313" key="10">
    <source>
        <dbReference type="EMBL" id="KKG81174.1"/>
    </source>
</evidence>
<evidence type="ECO:0000313" key="41">
    <source>
        <dbReference type="Proteomes" id="UP000034227"/>
    </source>
</evidence>
<dbReference type="Proteomes" id="UP000034227">
    <property type="component" value="Unassembled WGS sequence"/>
</dbReference>